<feature type="compositionally biased region" description="Low complexity" evidence="11">
    <location>
        <begin position="1"/>
        <end position="27"/>
    </location>
</feature>
<dbReference type="GO" id="GO:0005737">
    <property type="term" value="C:cytoplasm"/>
    <property type="evidence" value="ECO:0007669"/>
    <property type="project" value="UniProtKB-SubCell"/>
</dbReference>
<dbReference type="RefSeq" id="WP_199720321.1">
    <property type="nucleotide sequence ID" value="NZ_RJKN01000009.1"/>
</dbReference>
<comment type="function">
    <text evidence="6 7">Catalyzes the reversible reaction in which hydroxymethyl group from 5,10-methylenetetrahydrofolate is transferred onto alpha-ketoisovalerate to form ketopantoate.</text>
</comment>
<keyword evidence="13" id="KW-1185">Reference proteome</keyword>
<feature type="binding site" evidence="7 10">
    <location>
        <position position="71"/>
    </location>
    <ligand>
        <name>Mg(2+)</name>
        <dbReference type="ChEBI" id="CHEBI:18420"/>
    </ligand>
</feature>
<evidence type="ECO:0000256" key="10">
    <source>
        <dbReference type="PIRSR" id="PIRSR000388-3"/>
    </source>
</evidence>
<protein>
    <recommendedName>
        <fullName evidence="7">3-methyl-2-oxobutanoate hydroxymethyltransferase</fullName>
        <ecNumber evidence="7">2.1.2.11</ecNumber>
    </recommendedName>
    <alternativeName>
        <fullName evidence="7">Ketopantoate hydroxymethyltransferase</fullName>
        <shortName evidence="7">KPHMT</shortName>
    </alternativeName>
</protein>
<dbReference type="InterPro" id="IPR003700">
    <property type="entry name" value="Pantoate_hydroxy_MeTrfase"/>
</dbReference>
<evidence type="ECO:0000256" key="1">
    <source>
        <dbReference type="ARBA" id="ARBA00005033"/>
    </source>
</evidence>
<feature type="binding site" evidence="7 10">
    <location>
        <position position="142"/>
    </location>
    <ligand>
        <name>Mg(2+)</name>
        <dbReference type="ChEBI" id="CHEBI:18420"/>
    </ligand>
</feature>
<comment type="subunit">
    <text evidence="3 7">Homodecamer; pentamer of dimers.</text>
</comment>
<dbReference type="PANTHER" id="PTHR20881:SF0">
    <property type="entry name" value="3-METHYL-2-OXOBUTANOATE HYDROXYMETHYLTRANSFERASE"/>
    <property type="match status" value="1"/>
</dbReference>
<dbReference type="Gene3D" id="3.20.20.60">
    <property type="entry name" value="Phosphoenolpyruvate-binding domains"/>
    <property type="match status" value="1"/>
</dbReference>
<comment type="similarity">
    <text evidence="2 7">Belongs to the PanB family.</text>
</comment>
<keyword evidence="5 7" id="KW-0808">Transferase</keyword>
<accession>A0A3N1G9J0</accession>
<feature type="region of interest" description="Disordered" evidence="11">
    <location>
        <begin position="1"/>
        <end position="28"/>
    </location>
</feature>
<dbReference type="FunCoup" id="A0A3N1G9J0">
    <property type="interactions" value="154"/>
</dbReference>
<dbReference type="GO" id="GO:0015940">
    <property type="term" value="P:pantothenate biosynthetic process"/>
    <property type="evidence" value="ECO:0007669"/>
    <property type="project" value="UniProtKB-UniRule"/>
</dbReference>
<dbReference type="HAMAP" id="MF_00156">
    <property type="entry name" value="PanB"/>
    <property type="match status" value="1"/>
</dbReference>
<evidence type="ECO:0000256" key="9">
    <source>
        <dbReference type="PIRSR" id="PIRSR000388-2"/>
    </source>
</evidence>
<evidence type="ECO:0000256" key="11">
    <source>
        <dbReference type="SAM" id="MobiDB-lite"/>
    </source>
</evidence>
<evidence type="ECO:0000313" key="13">
    <source>
        <dbReference type="Proteomes" id="UP000276232"/>
    </source>
</evidence>
<dbReference type="FunFam" id="3.20.20.60:FF:000003">
    <property type="entry name" value="3-methyl-2-oxobutanoate hydroxymethyltransferase"/>
    <property type="match status" value="1"/>
</dbReference>
<name>A0A3N1G9J0_9ACTN</name>
<comment type="caution">
    <text evidence="12">The sequence shown here is derived from an EMBL/GenBank/DDBJ whole genome shotgun (WGS) entry which is preliminary data.</text>
</comment>
<comment type="pathway">
    <text evidence="1 7">Cofactor biosynthesis; (R)-pantothenate biosynthesis; (R)-pantoate from 3-methyl-2-oxobutanoate: step 1/2.</text>
</comment>
<dbReference type="Pfam" id="PF02548">
    <property type="entry name" value="Pantoate_transf"/>
    <property type="match status" value="1"/>
</dbReference>
<dbReference type="EMBL" id="RJKN01000009">
    <property type="protein sequence ID" value="ROP26903.1"/>
    <property type="molecule type" value="Genomic_DNA"/>
</dbReference>
<dbReference type="GO" id="GO:0008168">
    <property type="term" value="F:methyltransferase activity"/>
    <property type="evidence" value="ECO:0007669"/>
    <property type="project" value="UniProtKB-KW"/>
</dbReference>
<dbReference type="CDD" id="cd06557">
    <property type="entry name" value="KPHMT-like"/>
    <property type="match status" value="1"/>
</dbReference>
<reference evidence="12 13" key="1">
    <citation type="journal article" date="2015" name="Stand. Genomic Sci.">
        <title>Genomic Encyclopedia of Bacterial and Archaeal Type Strains, Phase III: the genomes of soil and plant-associated and newly described type strains.</title>
        <authorList>
            <person name="Whitman W.B."/>
            <person name="Woyke T."/>
            <person name="Klenk H.P."/>
            <person name="Zhou Y."/>
            <person name="Lilburn T.G."/>
            <person name="Beck B.J."/>
            <person name="De Vos P."/>
            <person name="Vandamme P."/>
            <person name="Eisen J.A."/>
            <person name="Garrity G."/>
            <person name="Hugenholtz P."/>
            <person name="Kyrpides N.C."/>
        </authorList>
    </citation>
    <scope>NUCLEOTIDE SEQUENCE [LARGE SCALE GENOMIC DNA]</scope>
    <source>
        <strain evidence="12 13">CECT 7306</strain>
    </source>
</reference>
<dbReference type="PANTHER" id="PTHR20881">
    <property type="entry name" value="3-METHYL-2-OXOBUTANOATE HYDROXYMETHYLTRANSFERASE"/>
    <property type="match status" value="1"/>
</dbReference>
<feature type="binding site" evidence="7 9">
    <location>
        <begin position="71"/>
        <end position="72"/>
    </location>
    <ligand>
        <name>3-methyl-2-oxobutanoate</name>
        <dbReference type="ChEBI" id="CHEBI:11851"/>
    </ligand>
</feature>
<evidence type="ECO:0000256" key="6">
    <source>
        <dbReference type="ARBA" id="ARBA00056497"/>
    </source>
</evidence>
<dbReference type="AlphaFoldDB" id="A0A3N1G9J0"/>
<dbReference type="PIRSF" id="PIRSF000388">
    <property type="entry name" value="Pantoate_hydroxy_MeTrfase"/>
    <property type="match status" value="1"/>
</dbReference>
<dbReference type="GO" id="GO:0032259">
    <property type="term" value="P:methylation"/>
    <property type="evidence" value="ECO:0007669"/>
    <property type="project" value="UniProtKB-KW"/>
</dbReference>
<evidence type="ECO:0000256" key="4">
    <source>
        <dbReference type="ARBA" id="ARBA00022655"/>
    </source>
</evidence>
<feature type="binding site" evidence="7 9">
    <location>
        <position position="140"/>
    </location>
    <ligand>
        <name>3-methyl-2-oxobutanoate</name>
        <dbReference type="ChEBI" id="CHEBI:11851"/>
    </ligand>
</feature>
<gene>
    <name evidence="7" type="primary">panB</name>
    <name evidence="12" type="ORF">EDC03_3140</name>
</gene>
<proteinExistence type="inferred from homology"/>
<dbReference type="UniPathway" id="UPA00028">
    <property type="reaction ID" value="UER00003"/>
</dbReference>
<comment type="subcellular location">
    <subcellularLocation>
        <location evidence="7">Cytoplasm</location>
    </subcellularLocation>
</comment>
<evidence type="ECO:0000313" key="12">
    <source>
        <dbReference type="EMBL" id="ROP26903.1"/>
    </source>
</evidence>
<feature type="binding site" evidence="7 10">
    <location>
        <position position="110"/>
    </location>
    <ligand>
        <name>Mg(2+)</name>
        <dbReference type="ChEBI" id="CHEBI:18420"/>
    </ligand>
</feature>
<dbReference type="SUPFAM" id="SSF51621">
    <property type="entry name" value="Phosphoenolpyruvate/pyruvate domain"/>
    <property type="match status" value="1"/>
</dbReference>
<evidence type="ECO:0000256" key="2">
    <source>
        <dbReference type="ARBA" id="ARBA00008676"/>
    </source>
</evidence>
<organism evidence="12 13">
    <name type="scientific">Pseudokineococcus lusitanus</name>
    <dbReference type="NCBI Taxonomy" id="763993"/>
    <lineage>
        <taxon>Bacteria</taxon>
        <taxon>Bacillati</taxon>
        <taxon>Actinomycetota</taxon>
        <taxon>Actinomycetes</taxon>
        <taxon>Kineosporiales</taxon>
        <taxon>Kineosporiaceae</taxon>
        <taxon>Pseudokineococcus</taxon>
    </lineage>
</organism>
<evidence type="ECO:0000256" key="3">
    <source>
        <dbReference type="ARBA" id="ARBA00011424"/>
    </source>
</evidence>
<dbReference type="NCBIfam" id="TIGR00222">
    <property type="entry name" value="panB"/>
    <property type="match status" value="1"/>
</dbReference>
<dbReference type="GO" id="GO:0000287">
    <property type="term" value="F:magnesium ion binding"/>
    <property type="evidence" value="ECO:0007669"/>
    <property type="project" value="TreeGrafter"/>
</dbReference>
<comment type="cofactor">
    <cofactor evidence="7 10">
        <name>Mg(2+)</name>
        <dbReference type="ChEBI" id="CHEBI:18420"/>
    </cofactor>
    <text evidence="7 10">Binds 1 Mg(2+) ion per subunit.</text>
</comment>
<keyword evidence="7 10" id="KW-0460">Magnesium</keyword>
<dbReference type="EC" id="2.1.2.11" evidence="7"/>
<comment type="catalytic activity">
    <reaction evidence="7">
        <text>(6R)-5,10-methylene-5,6,7,8-tetrahydrofolate + 3-methyl-2-oxobutanoate + H2O = 2-dehydropantoate + (6S)-5,6,7,8-tetrahydrofolate</text>
        <dbReference type="Rhea" id="RHEA:11824"/>
        <dbReference type="ChEBI" id="CHEBI:11561"/>
        <dbReference type="ChEBI" id="CHEBI:11851"/>
        <dbReference type="ChEBI" id="CHEBI:15377"/>
        <dbReference type="ChEBI" id="CHEBI:15636"/>
        <dbReference type="ChEBI" id="CHEBI:57453"/>
        <dbReference type="EC" id="2.1.2.11"/>
    </reaction>
</comment>
<dbReference type="Proteomes" id="UP000276232">
    <property type="component" value="Unassembled WGS sequence"/>
</dbReference>
<dbReference type="InParanoid" id="A0A3N1G9J0"/>
<dbReference type="NCBIfam" id="NF001452">
    <property type="entry name" value="PRK00311.1"/>
    <property type="match status" value="1"/>
</dbReference>
<sequence>MSEQQAPYGGAPTTGTTGTAPGSARTPRVVRTTTLQRWKDEGRRWAMLTAYDALTASVLDEAGVPVLLVGDSAGTTVLGQPSTIAVTVEEMLVLTRAVVRGTQRALVVADLPFGSYQQGPAQALATGVRMLKEGGAAAVKLEGGTAVAPAVRALVDAGVPVMGHVGFTPQSEHALGGYRVQGRGESADRLVADALAVQDAGAFAVVVEMVPSAVAARLARELRVPVVGIGAGPGTDAQVLVVTDMAGLGGGRSPRFVRRYADLRGELARAATAYVADVEEGTFPAAEHEFED</sequence>
<keyword evidence="7" id="KW-0963">Cytoplasm</keyword>
<evidence type="ECO:0000256" key="5">
    <source>
        <dbReference type="ARBA" id="ARBA00022679"/>
    </source>
</evidence>
<dbReference type="GO" id="GO:0003864">
    <property type="term" value="F:3-methyl-2-oxobutanoate hydroxymethyltransferase activity"/>
    <property type="evidence" value="ECO:0007669"/>
    <property type="project" value="UniProtKB-UniRule"/>
</dbReference>
<dbReference type="InterPro" id="IPR040442">
    <property type="entry name" value="Pyrv_kinase-like_dom_sf"/>
</dbReference>
<evidence type="ECO:0000256" key="8">
    <source>
        <dbReference type="PIRSR" id="PIRSR000388-1"/>
    </source>
</evidence>
<keyword evidence="4 7" id="KW-0566">Pantothenate biosynthesis</keyword>
<evidence type="ECO:0000256" key="7">
    <source>
        <dbReference type="HAMAP-Rule" id="MF_00156"/>
    </source>
</evidence>
<feature type="binding site" evidence="7 9">
    <location>
        <position position="110"/>
    </location>
    <ligand>
        <name>3-methyl-2-oxobutanoate</name>
        <dbReference type="ChEBI" id="CHEBI:11851"/>
    </ligand>
</feature>
<keyword evidence="12" id="KW-0489">Methyltransferase</keyword>
<keyword evidence="7 10" id="KW-0479">Metal-binding</keyword>
<feature type="active site" description="Proton acceptor" evidence="7 8">
    <location>
        <position position="208"/>
    </location>
</feature>
<dbReference type="InterPro" id="IPR015813">
    <property type="entry name" value="Pyrv/PenolPyrv_kinase-like_dom"/>
</dbReference>